<accession>A0A834ZNS6</accession>
<protein>
    <submittedName>
        <fullName evidence="2">Uncharacterized protein</fullName>
    </submittedName>
</protein>
<gene>
    <name evidence="2" type="ORF">HHK36_005122</name>
</gene>
<proteinExistence type="predicted"/>
<dbReference type="PANTHER" id="PTHR33052">
    <property type="entry name" value="DUF4228 DOMAIN PROTEIN-RELATED"/>
    <property type="match status" value="1"/>
</dbReference>
<organism evidence="2 3">
    <name type="scientific">Tetracentron sinense</name>
    <name type="common">Spur-leaf</name>
    <dbReference type="NCBI Taxonomy" id="13715"/>
    <lineage>
        <taxon>Eukaryota</taxon>
        <taxon>Viridiplantae</taxon>
        <taxon>Streptophyta</taxon>
        <taxon>Embryophyta</taxon>
        <taxon>Tracheophyta</taxon>
        <taxon>Spermatophyta</taxon>
        <taxon>Magnoliopsida</taxon>
        <taxon>Trochodendrales</taxon>
        <taxon>Trochodendraceae</taxon>
        <taxon>Tetracentron</taxon>
    </lineage>
</organism>
<evidence type="ECO:0000313" key="3">
    <source>
        <dbReference type="Proteomes" id="UP000655225"/>
    </source>
</evidence>
<keyword evidence="3" id="KW-1185">Reference proteome</keyword>
<reference evidence="2 3" key="1">
    <citation type="submission" date="2020-04" db="EMBL/GenBank/DDBJ databases">
        <title>Plant Genome Project.</title>
        <authorList>
            <person name="Zhang R.-G."/>
        </authorList>
    </citation>
    <scope>NUCLEOTIDE SEQUENCE [LARGE SCALE GENOMIC DNA]</scope>
    <source>
        <strain evidence="2">YNK0</strain>
        <tissue evidence="2">Leaf</tissue>
    </source>
</reference>
<dbReference type="Pfam" id="PF14009">
    <property type="entry name" value="PADRE"/>
    <property type="match status" value="1"/>
</dbReference>
<dbReference type="InterPro" id="IPR025322">
    <property type="entry name" value="PADRE_dom"/>
</dbReference>
<dbReference type="Proteomes" id="UP000655225">
    <property type="component" value="Unassembled WGS sequence"/>
</dbReference>
<dbReference type="AlphaFoldDB" id="A0A834ZNS6"/>
<feature type="compositionally biased region" description="Basic residues" evidence="1">
    <location>
        <begin position="91"/>
        <end position="104"/>
    </location>
</feature>
<dbReference type="OrthoDB" id="1856818at2759"/>
<dbReference type="EMBL" id="JABCRI010000003">
    <property type="protein sequence ID" value="KAF8409050.1"/>
    <property type="molecule type" value="Genomic_DNA"/>
</dbReference>
<name>A0A834ZNS6_TETSI</name>
<feature type="region of interest" description="Disordered" evidence="1">
    <location>
        <begin position="91"/>
        <end position="111"/>
    </location>
</feature>
<sequence length="194" mass="21969">MKDTIRCCISCILPCGALDVVRIVHSNGHVEEFSRTIRAEEVMKAYPKHVLRKPSSPSEEGDVPNIVTVPPDAELQRGKIYFLIPVSSQPKKIRSGSTTRRKNKRESENNGSSIAVTKLLISDQYLTEILSEKISTQRDQRRGRVDIVVVTLNSSGRISALGIRHYPAYSPWNSGCCDLYHGVFWYRIHGDYYF</sequence>
<comment type="caution">
    <text evidence="2">The sequence shown here is derived from an EMBL/GenBank/DDBJ whole genome shotgun (WGS) entry which is preliminary data.</text>
</comment>
<evidence type="ECO:0000256" key="1">
    <source>
        <dbReference type="SAM" id="MobiDB-lite"/>
    </source>
</evidence>
<evidence type="ECO:0000313" key="2">
    <source>
        <dbReference type="EMBL" id="KAF8409050.1"/>
    </source>
</evidence>